<sequence length="554" mass="63368">MKKHLLMSLALVVLTTPVFAQYDNQDDCDAETQDCSTPGGVKEPNKTIYPYKPFETSKINERLRALNEGEKYISNIFEMEKRKLNTANTKVQPWGGSYWPLNGGQIANTYQDKDYTTLIFSARKHIDWKKNVKDFKKRAEEIYPIINQLTDEDLAKLAPSEKYDLLLGDTTFDLTNRIWAFAERWGNEKKWGFLSAIEIPEGYRIPEANKLMATWEGICHGWAVAAGHYERPEKTVTVTLPNGRKLPFYPNDIKALISLMWANSTIQSNVIFEGNRCNKKNPDKDKNGRYIDVEKDRDDLELIPRCADVHPGIFHVSMVNILGVEGRSFVVDKTAEAAVANQPVSGYELFYYNPKTGKEGPLSDSVISRNEYGEKDPFRVSRNPEAVSIVGVQVNLKYVDWEFPKKKELNSELDDKIKSFTFNYDLEINSKGNVVGGQWRVNKKGGQGLGGSTHQPDFFWVVPRDWKNYFQPLPGLPEWDFAKGVPPKEYKAAAWAAHSFIYEESARFFTESPKCPVFPMNGGEPIKVNCEFKYPRPQPLIQVVNKLLEESRKW</sequence>
<dbReference type="InterPro" id="IPR032048">
    <property type="entry name" value="TGase_elicitor"/>
</dbReference>
<dbReference type="Pfam" id="PF16683">
    <property type="entry name" value="TGase_elicitor"/>
    <property type="match status" value="1"/>
</dbReference>
<evidence type="ECO:0000313" key="3">
    <source>
        <dbReference type="Proteomes" id="UP001324634"/>
    </source>
</evidence>
<protein>
    <submittedName>
        <fullName evidence="2">Uncharacterized protein</fullName>
    </submittedName>
</protein>
<proteinExistence type="predicted"/>
<dbReference type="Proteomes" id="UP001324634">
    <property type="component" value="Chromosome"/>
</dbReference>
<dbReference type="GO" id="GO:0016755">
    <property type="term" value="F:aminoacyltransferase activity"/>
    <property type="evidence" value="ECO:0007669"/>
    <property type="project" value="InterPro"/>
</dbReference>
<dbReference type="RefSeq" id="WP_321390678.1">
    <property type="nucleotide sequence ID" value="NZ_CP139487.1"/>
</dbReference>
<gene>
    <name evidence="2" type="ORF">SOO65_13110</name>
</gene>
<dbReference type="AlphaFoldDB" id="A0AAX4HK54"/>
<keyword evidence="3" id="KW-1185">Reference proteome</keyword>
<keyword evidence="1" id="KW-0732">Signal</keyword>
<organism evidence="2 3">
    <name type="scientific">Peredibacter starrii</name>
    <dbReference type="NCBI Taxonomy" id="28202"/>
    <lineage>
        <taxon>Bacteria</taxon>
        <taxon>Pseudomonadati</taxon>
        <taxon>Bdellovibrionota</taxon>
        <taxon>Bacteriovoracia</taxon>
        <taxon>Bacteriovoracales</taxon>
        <taxon>Bacteriovoracaceae</taxon>
        <taxon>Peredibacter</taxon>
    </lineage>
</organism>
<dbReference type="EMBL" id="CP139487">
    <property type="protein sequence ID" value="WPU63628.1"/>
    <property type="molecule type" value="Genomic_DNA"/>
</dbReference>
<feature type="signal peptide" evidence="1">
    <location>
        <begin position="1"/>
        <end position="20"/>
    </location>
</feature>
<reference evidence="2 3" key="1">
    <citation type="submission" date="2023-11" db="EMBL/GenBank/DDBJ databases">
        <title>Peredibacter starrii A3.12.</title>
        <authorList>
            <person name="Mitchell R.J."/>
        </authorList>
    </citation>
    <scope>NUCLEOTIDE SEQUENCE [LARGE SCALE GENOMIC DNA]</scope>
    <source>
        <strain evidence="2 3">A3.12</strain>
    </source>
</reference>
<accession>A0AAX4HK54</accession>
<evidence type="ECO:0000313" key="2">
    <source>
        <dbReference type="EMBL" id="WPU63628.1"/>
    </source>
</evidence>
<feature type="chain" id="PRO_5043960136" evidence="1">
    <location>
        <begin position="21"/>
        <end position="554"/>
    </location>
</feature>
<name>A0AAX4HK54_9BACT</name>
<evidence type="ECO:0000256" key="1">
    <source>
        <dbReference type="SAM" id="SignalP"/>
    </source>
</evidence>
<dbReference type="KEGG" id="psti:SOO65_13110"/>